<evidence type="ECO:0000256" key="1">
    <source>
        <dbReference type="SAM" id="MobiDB-lite"/>
    </source>
</evidence>
<feature type="region of interest" description="Disordered" evidence="1">
    <location>
        <begin position="1"/>
        <end position="108"/>
    </location>
</feature>
<dbReference type="Proteomes" id="UP000199647">
    <property type="component" value="Unassembled WGS sequence"/>
</dbReference>
<accession>A0A1H8ZHX1</accession>
<feature type="compositionally biased region" description="Basic and acidic residues" evidence="1">
    <location>
        <begin position="99"/>
        <end position="108"/>
    </location>
</feature>
<dbReference type="RefSeq" id="WP_092494692.1">
    <property type="nucleotide sequence ID" value="NZ_FOFG01000001.1"/>
</dbReference>
<proteinExistence type="predicted"/>
<dbReference type="AlphaFoldDB" id="A0A1H8ZHX1"/>
<dbReference type="EMBL" id="FOFG01000001">
    <property type="protein sequence ID" value="SEP64010.1"/>
    <property type="molecule type" value="Genomic_DNA"/>
</dbReference>
<protein>
    <submittedName>
        <fullName evidence="2">Uncharacterized protein</fullName>
    </submittedName>
</protein>
<evidence type="ECO:0000313" key="3">
    <source>
        <dbReference type="Proteomes" id="UP000199647"/>
    </source>
</evidence>
<name>A0A1H8ZHX1_9HYPH</name>
<organism evidence="2 3">
    <name type="scientific">Faunimonas pinastri</name>
    <dbReference type="NCBI Taxonomy" id="1855383"/>
    <lineage>
        <taxon>Bacteria</taxon>
        <taxon>Pseudomonadati</taxon>
        <taxon>Pseudomonadota</taxon>
        <taxon>Alphaproteobacteria</taxon>
        <taxon>Hyphomicrobiales</taxon>
        <taxon>Afifellaceae</taxon>
        <taxon>Faunimonas</taxon>
    </lineage>
</organism>
<keyword evidence="3" id="KW-1185">Reference proteome</keyword>
<sequence length="108" mass="11005">MSNLNTAVGTPGGAKPGWQASGLAAAPGEDVTPTGIPEPAPDVTEGDGGIDIQPGTQTPGKSWHSEDHEPGQSEGNLDKSLEDSFPASDVPAAVQPPKEAPDKSKFNY</sequence>
<feature type="compositionally biased region" description="Basic and acidic residues" evidence="1">
    <location>
        <begin position="63"/>
        <end position="82"/>
    </location>
</feature>
<gene>
    <name evidence="2" type="ORF">SAMN05216548_101160</name>
</gene>
<reference evidence="2 3" key="1">
    <citation type="submission" date="2016-10" db="EMBL/GenBank/DDBJ databases">
        <authorList>
            <person name="de Groot N.N."/>
        </authorList>
    </citation>
    <scope>NUCLEOTIDE SEQUENCE [LARGE SCALE GENOMIC DNA]</scope>
    <source>
        <strain evidence="2 3">A52C2</strain>
    </source>
</reference>
<evidence type="ECO:0000313" key="2">
    <source>
        <dbReference type="EMBL" id="SEP64010.1"/>
    </source>
</evidence>